<keyword evidence="2" id="KW-1185">Reference proteome</keyword>
<accession>A0AAV7W591</accession>
<evidence type="ECO:0000313" key="1">
    <source>
        <dbReference type="EMBL" id="KAJ1208633.1"/>
    </source>
</evidence>
<name>A0AAV7W591_PLEWA</name>
<dbReference type="EMBL" id="JANPWB010000002">
    <property type="protein sequence ID" value="KAJ1208633.1"/>
    <property type="molecule type" value="Genomic_DNA"/>
</dbReference>
<sequence length="67" mass="7539">MNPENLPRAAHLKTMCRCGGRLFKQALFSVCMPEQTSRLFRILKIEKGPQSLMSAAILEYSNSVVLL</sequence>
<dbReference type="Proteomes" id="UP001066276">
    <property type="component" value="Chromosome 1_2"/>
</dbReference>
<reference evidence="1" key="1">
    <citation type="journal article" date="2022" name="bioRxiv">
        <title>Sequencing and chromosome-scale assembly of the giantPleurodeles waltlgenome.</title>
        <authorList>
            <person name="Brown T."/>
            <person name="Elewa A."/>
            <person name="Iarovenko S."/>
            <person name="Subramanian E."/>
            <person name="Araus A.J."/>
            <person name="Petzold A."/>
            <person name="Susuki M."/>
            <person name="Suzuki K.-i.T."/>
            <person name="Hayashi T."/>
            <person name="Toyoda A."/>
            <person name="Oliveira C."/>
            <person name="Osipova E."/>
            <person name="Leigh N.D."/>
            <person name="Simon A."/>
            <person name="Yun M.H."/>
        </authorList>
    </citation>
    <scope>NUCLEOTIDE SEQUENCE</scope>
    <source>
        <strain evidence="1">20211129_DDA</strain>
        <tissue evidence="1">Liver</tissue>
    </source>
</reference>
<protein>
    <submittedName>
        <fullName evidence="1">Uncharacterized protein</fullName>
    </submittedName>
</protein>
<comment type="caution">
    <text evidence="1">The sequence shown here is derived from an EMBL/GenBank/DDBJ whole genome shotgun (WGS) entry which is preliminary data.</text>
</comment>
<organism evidence="1 2">
    <name type="scientific">Pleurodeles waltl</name>
    <name type="common">Iberian ribbed newt</name>
    <dbReference type="NCBI Taxonomy" id="8319"/>
    <lineage>
        <taxon>Eukaryota</taxon>
        <taxon>Metazoa</taxon>
        <taxon>Chordata</taxon>
        <taxon>Craniata</taxon>
        <taxon>Vertebrata</taxon>
        <taxon>Euteleostomi</taxon>
        <taxon>Amphibia</taxon>
        <taxon>Batrachia</taxon>
        <taxon>Caudata</taxon>
        <taxon>Salamandroidea</taxon>
        <taxon>Salamandridae</taxon>
        <taxon>Pleurodelinae</taxon>
        <taxon>Pleurodeles</taxon>
    </lineage>
</organism>
<proteinExistence type="predicted"/>
<evidence type="ECO:0000313" key="2">
    <source>
        <dbReference type="Proteomes" id="UP001066276"/>
    </source>
</evidence>
<gene>
    <name evidence="1" type="ORF">NDU88_004016</name>
</gene>
<dbReference type="AlphaFoldDB" id="A0AAV7W591"/>